<evidence type="ECO:0000256" key="7">
    <source>
        <dbReference type="HAMAP-Rule" id="MF_01374"/>
    </source>
</evidence>
<dbReference type="OrthoDB" id="9802248at2"/>
<dbReference type="InterPro" id="IPR036866">
    <property type="entry name" value="RibonucZ/Hydroxyglut_hydro"/>
</dbReference>
<comment type="function">
    <text evidence="7">Thiolesterase that catalyzes the hydrolysis of S-D-lactoyl-glutathione to form glutathione and D-lactic acid.</text>
</comment>
<keyword evidence="4 7" id="KW-0479">Metal-binding</keyword>
<comment type="catalytic activity">
    <reaction evidence="1 7">
        <text>an S-(2-hydroxyacyl)glutathione + H2O = a 2-hydroxy carboxylate + glutathione + H(+)</text>
        <dbReference type="Rhea" id="RHEA:21864"/>
        <dbReference type="ChEBI" id="CHEBI:15377"/>
        <dbReference type="ChEBI" id="CHEBI:15378"/>
        <dbReference type="ChEBI" id="CHEBI:57925"/>
        <dbReference type="ChEBI" id="CHEBI:58896"/>
        <dbReference type="ChEBI" id="CHEBI:71261"/>
        <dbReference type="EC" id="3.1.2.6"/>
    </reaction>
</comment>
<dbReference type="PIRSF" id="PIRSF005457">
    <property type="entry name" value="Glx"/>
    <property type="match status" value="1"/>
</dbReference>
<accession>A0A346NND4</accession>
<evidence type="ECO:0000259" key="8">
    <source>
        <dbReference type="SMART" id="SM00849"/>
    </source>
</evidence>
<organism evidence="9 10">
    <name type="scientific">Salinimonas sediminis</name>
    <dbReference type="NCBI Taxonomy" id="2303538"/>
    <lineage>
        <taxon>Bacteria</taxon>
        <taxon>Pseudomonadati</taxon>
        <taxon>Pseudomonadota</taxon>
        <taxon>Gammaproteobacteria</taxon>
        <taxon>Alteromonadales</taxon>
        <taxon>Alteromonadaceae</taxon>
        <taxon>Alteromonas/Salinimonas group</taxon>
        <taxon>Salinimonas</taxon>
    </lineage>
</organism>
<comment type="pathway">
    <text evidence="2 7">Secondary metabolite metabolism; methylglyoxal degradation; (R)-lactate from methylglyoxal: step 2/2.</text>
</comment>
<comment type="cofactor">
    <cofactor evidence="7">
        <name>Zn(2+)</name>
        <dbReference type="ChEBI" id="CHEBI:29105"/>
    </cofactor>
    <text evidence="7">Binds 2 Zn(2+) ions per subunit.</text>
</comment>
<evidence type="ECO:0000256" key="1">
    <source>
        <dbReference type="ARBA" id="ARBA00001623"/>
    </source>
</evidence>
<evidence type="ECO:0000256" key="3">
    <source>
        <dbReference type="ARBA" id="ARBA00006759"/>
    </source>
</evidence>
<dbReference type="Pfam" id="PF00753">
    <property type="entry name" value="Lactamase_B"/>
    <property type="match status" value="1"/>
</dbReference>
<dbReference type="UniPathway" id="UPA00619">
    <property type="reaction ID" value="UER00676"/>
</dbReference>
<comment type="similarity">
    <text evidence="3 7">Belongs to the metallo-beta-lactamase superfamily. Glyoxalase II family.</text>
</comment>
<dbReference type="Pfam" id="PF16123">
    <property type="entry name" value="HAGH_C"/>
    <property type="match status" value="1"/>
</dbReference>
<feature type="binding site" evidence="7">
    <location>
        <position position="63"/>
    </location>
    <ligand>
        <name>Zn(2+)</name>
        <dbReference type="ChEBI" id="CHEBI:29105"/>
        <label>1</label>
    </ligand>
</feature>
<keyword evidence="6 7" id="KW-0862">Zinc</keyword>
<dbReference type="SMART" id="SM00849">
    <property type="entry name" value="Lactamase_B"/>
    <property type="match status" value="1"/>
</dbReference>
<dbReference type="CDD" id="cd07723">
    <property type="entry name" value="hydroxyacylglutathione_hydrolase_MBL-fold"/>
    <property type="match status" value="1"/>
</dbReference>
<evidence type="ECO:0000256" key="2">
    <source>
        <dbReference type="ARBA" id="ARBA00004963"/>
    </source>
</evidence>
<name>A0A346NND4_9ALTE</name>
<dbReference type="Proteomes" id="UP000262073">
    <property type="component" value="Chromosome"/>
</dbReference>
<sequence>MSHAKDALPAGINISPIRAFTDNYIWCLHNERDAVIVDPGDADPVLAFIKARQLNLAAILITHHHHDHTGGIAKLVSIKPDVPVIGPRGGHIRGITRSVSEGDSFSLPCFDLTFSVSEVPGHTLDHIAFNGNGLLFCGDTLFNAGCGRLFEGTPDQMLHSLNKLAHLPDHTQVYCAHEYTAANLAFAQAVEPSNSAVADYLQEVEALRQQDQPSVPTSLAKQRAINPFLRCNTPEVQQAAQHRSNEPLTDEVSVFATIRQWKDEF</sequence>
<dbReference type="InterPro" id="IPR017782">
    <property type="entry name" value="Hydroxyacylglutathione_Hdrlase"/>
</dbReference>
<dbReference type="EC" id="3.1.2.6" evidence="7"/>
<dbReference type="GO" id="GO:0046872">
    <property type="term" value="F:metal ion binding"/>
    <property type="evidence" value="ECO:0007669"/>
    <property type="project" value="UniProtKB-KW"/>
</dbReference>
<dbReference type="InterPro" id="IPR050110">
    <property type="entry name" value="Glyoxalase_II_hydrolase"/>
</dbReference>
<protein>
    <recommendedName>
        <fullName evidence="7">Hydroxyacylglutathione hydrolase</fullName>
        <ecNumber evidence="7">3.1.2.6</ecNumber>
    </recommendedName>
    <alternativeName>
        <fullName evidence="7">Glyoxalase II</fullName>
        <shortName evidence="7">Glx II</shortName>
    </alternativeName>
</protein>
<dbReference type="HAMAP" id="MF_01374">
    <property type="entry name" value="Glyoxalase_2"/>
    <property type="match status" value="1"/>
</dbReference>
<evidence type="ECO:0000256" key="5">
    <source>
        <dbReference type="ARBA" id="ARBA00022801"/>
    </source>
</evidence>
<evidence type="ECO:0000313" key="9">
    <source>
        <dbReference type="EMBL" id="AXR07041.1"/>
    </source>
</evidence>
<dbReference type="SUPFAM" id="SSF56281">
    <property type="entry name" value="Metallo-hydrolase/oxidoreductase"/>
    <property type="match status" value="1"/>
</dbReference>
<evidence type="ECO:0000313" key="10">
    <source>
        <dbReference type="Proteomes" id="UP000262073"/>
    </source>
</evidence>
<evidence type="ECO:0000256" key="4">
    <source>
        <dbReference type="ARBA" id="ARBA00022723"/>
    </source>
</evidence>
<feature type="binding site" evidence="7">
    <location>
        <position position="122"/>
    </location>
    <ligand>
        <name>Zn(2+)</name>
        <dbReference type="ChEBI" id="CHEBI:29105"/>
        <label>1</label>
    </ligand>
</feature>
<feature type="binding site" evidence="7">
    <location>
        <position position="65"/>
    </location>
    <ligand>
        <name>Zn(2+)</name>
        <dbReference type="ChEBI" id="CHEBI:29105"/>
        <label>1</label>
    </ligand>
</feature>
<evidence type="ECO:0000256" key="6">
    <source>
        <dbReference type="ARBA" id="ARBA00022833"/>
    </source>
</evidence>
<dbReference type="PANTHER" id="PTHR43705">
    <property type="entry name" value="HYDROXYACYLGLUTATHIONE HYDROLASE"/>
    <property type="match status" value="1"/>
</dbReference>
<feature type="binding site" evidence="7">
    <location>
        <position position="68"/>
    </location>
    <ligand>
        <name>Zn(2+)</name>
        <dbReference type="ChEBI" id="CHEBI:29105"/>
        <label>2</label>
    </ligand>
</feature>
<reference evidence="9 10" key="1">
    <citation type="submission" date="2018-08" db="EMBL/GenBank/DDBJ databases">
        <title>Salinimonas sediminis sp. nov., a piezophilic bacterium isolated from a deep-sea sediment sample from the New Britain Trench.</title>
        <authorList>
            <person name="Cao J."/>
        </authorList>
    </citation>
    <scope>NUCLEOTIDE SEQUENCE [LARGE SCALE GENOMIC DNA]</scope>
    <source>
        <strain evidence="9 10">N102</strain>
    </source>
</reference>
<dbReference type="InterPro" id="IPR035680">
    <property type="entry name" value="Clx_II_MBL"/>
</dbReference>
<feature type="binding site" evidence="7">
    <location>
        <position position="177"/>
    </location>
    <ligand>
        <name>Zn(2+)</name>
        <dbReference type="ChEBI" id="CHEBI:29105"/>
        <label>2</label>
    </ligand>
</feature>
<dbReference type="KEGG" id="salm:D0Y50_12190"/>
<dbReference type="InterPro" id="IPR001279">
    <property type="entry name" value="Metallo-B-lactamas"/>
</dbReference>
<dbReference type="AlphaFoldDB" id="A0A346NND4"/>
<proteinExistence type="inferred from homology"/>
<keyword evidence="5 7" id="KW-0378">Hydrolase</keyword>
<dbReference type="GO" id="GO:0004416">
    <property type="term" value="F:hydroxyacylglutathione hydrolase activity"/>
    <property type="evidence" value="ECO:0007669"/>
    <property type="project" value="UniProtKB-UniRule"/>
</dbReference>
<dbReference type="NCBIfam" id="TIGR03413">
    <property type="entry name" value="GSH_gloB"/>
    <property type="match status" value="1"/>
</dbReference>
<comment type="subunit">
    <text evidence="7">Monomer.</text>
</comment>
<feature type="binding site" evidence="7">
    <location>
        <position position="67"/>
    </location>
    <ligand>
        <name>Zn(2+)</name>
        <dbReference type="ChEBI" id="CHEBI:29105"/>
        <label>2</label>
    </ligand>
</feature>
<dbReference type="InterPro" id="IPR032282">
    <property type="entry name" value="HAGH_C"/>
</dbReference>
<dbReference type="Gene3D" id="3.60.15.10">
    <property type="entry name" value="Ribonuclease Z/Hydroxyacylglutathione hydrolase-like"/>
    <property type="match status" value="1"/>
</dbReference>
<gene>
    <name evidence="7 9" type="primary">gloB</name>
    <name evidence="9" type="ORF">D0Y50_12190</name>
</gene>
<feature type="domain" description="Metallo-beta-lactamase" evidence="8">
    <location>
        <begin position="22"/>
        <end position="177"/>
    </location>
</feature>
<dbReference type="GO" id="GO:0019243">
    <property type="term" value="P:methylglyoxal catabolic process to D-lactate via S-lactoyl-glutathione"/>
    <property type="evidence" value="ECO:0007669"/>
    <property type="project" value="UniProtKB-UniRule"/>
</dbReference>
<dbReference type="EMBL" id="CP031769">
    <property type="protein sequence ID" value="AXR07041.1"/>
    <property type="molecule type" value="Genomic_DNA"/>
</dbReference>
<keyword evidence="10" id="KW-1185">Reference proteome</keyword>
<dbReference type="PANTHER" id="PTHR43705:SF1">
    <property type="entry name" value="HYDROXYACYLGLUTATHIONE HYDROLASE GLOB"/>
    <property type="match status" value="1"/>
</dbReference>
<feature type="binding site" evidence="7">
    <location>
        <position position="139"/>
    </location>
    <ligand>
        <name>Zn(2+)</name>
        <dbReference type="ChEBI" id="CHEBI:29105"/>
        <label>1</label>
    </ligand>
</feature>
<feature type="binding site" evidence="7">
    <location>
        <position position="139"/>
    </location>
    <ligand>
        <name>Zn(2+)</name>
        <dbReference type="ChEBI" id="CHEBI:29105"/>
        <label>2</label>
    </ligand>
</feature>
<dbReference type="RefSeq" id="WP_108568256.1">
    <property type="nucleotide sequence ID" value="NZ_CP031769.1"/>
</dbReference>